<evidence type="ECO:0008006" key="4">
    <source>
        <dbReference type="Google" id="ProtNLM"/>
    </source>
</evidence>
<dbReference type="SUPFAM" id="SSF52047">
    <property type="entry name" value="RNI-like"/>
    <property type="match status" value="1"/>
</dbReference>
<keyword evidence="1" id="KW-1133">Transmembrane helix</keyword>
<comment type="caution">
    <text evidence="2">The sequence shown here is derived from an EMBL/GenBank/DDBJ whole genome shotgun (WGS) entry which is preliminary data.</text>
</comment>
<evidence type="ECO:0000256" key="1">
    <source>
        <dbReference type="SAM" id="Phobius"/>
    </source>
</evidence>
<evidence type="ECO:0000313" key="3">
    <source>
        <dbReference type="Proteomes" id="UP000292282"/>
    </source>
</evidence>
<sequence length="782" mass="91790">MKRNIIGGIYFIAFLLIGYFDLYSGLEITFRFPDDICEAKCVSGDRRNSDATNDAENNILLPHGGKTDMNKQSKNNINTNICNSIDINDIGIYPIKFEAFLLLENHPNLHILFVLDHVQSSEFRIFDGLMRSYIGYTEKISSRTLLNIFYILNNLKPVRCPIFYQIINILLLNFDSNMNQKENDHFLTKELCVISTKDISFDMVRIFFNQFFHLYISDAQMSNTFSFKMLSDISPTEHESICDGTEKRILSLDHRFLIYFKEDIYSSINRLQLFNTILLLFKIQCIHILYLNEDNLSRFKIFFELILNEIEIIIFKNIEYSINIEIFIVDLLKRINVKQIYFIDPLFEKSILNTQMYAIKPEKIIFLNFVNRESCESFINTPSPSLDNIQRYMMEKFDLDFVKLESSDLENRLQSPKYNLANYNGFKEIYKPESVKQKFELYTFFNYTFPSCEISGLLSDDNSLKNIKIIFSNIFILNIEKFKIFSLENLTSMQLSQCNLSLKALIDIINLPNIKNLEIKKSEIIIPNFKFQYYKTKKSLISFNFIKVKVNSSIFFYNIVNSLNILKNLQLKLLNITSNISKEVIFSKREPTKLKSLYLSSYELLKLDKFLLPNLEIIEEITLKNISLNSPGPNNYGILNIKNTKSVTLKSCQINSSEKHFFDLSIIQKLKINACCFVNISLYEIFVQNNFYAIESFELKKVQITEKDVSTFALFVNLRYLFISHCDFIVNAILDIKKEKYANLILFKLKYYKEQINFTCILHLQKEFEKHLIIDSSTDLNN</sequence>
<keyword evidence="1" id="KW-0812">Transmembrane</keyword>
<reference evidence="2 3" key="1">
    <citation type="submission" date="2017-12" db="EMBL/GenBank/DDBJ databases">
        <authorList>
            <person name="Pombert J.-F."/>
            <person name="Haag K.L."/>
            <person name="Ebert D."/>
        </authorList>
    </citation>
    <scope>NUCLEOTIDE SEQUENCE [LARGE SCALE GENOMIC DNA]</scope>
    <source>
        <strain evidence="2">IL-G-3</strain>
    </source>
</reference>
<dbReference type="Proteomes" id="UP000292282">
    <property type="component" value="Unassembled WGS sequence"/>
</dbReference>
<dbReference type="EMBL" id="PITK01000044">
    <property type="protein sequence ID" value="TBU20614.1"/>
    <property type="molecule type" value="Genomic_DNA"/>
</dbReference>
<dbReference type="AlphaFoldDB" id="A0A4Q9M1L6"/>
<name>A0A4Q9M1L6_9MICR</name>
<proteinExistence type="predicted"/>
<organism evidence="2 3">
    <name type="scientific">Hamiltosporidium tvaerminnensis</name>
    <dbReference type="NCBI Taxonomy" id="1176355"/>
    <lineage>
        <taxon>Eukaryota</taxon>
        <taxon>Fungi</taxon>
        <taxon>Fungi incertae sedis</taxon>
        <taxon>Microsporidia</taxon>
        <taxon>Dubosqiidae</taxon>
        <taxon>Hamiltosporidium</taxon>
    </lineage>
</organism>
<dbReference type="VEuPathDB" id="MicrosporidiaDB:CWI38_0044p0020"/>
<dbReference type="Gene3D" id="3.80.10.10">
    <property type="entry name" value="Ribonuclease Inhibitor"/>
    <property type="match status" value="1"/>
</dbReference>
<dbReference type="InterPro" id="IPR032675">
    <property type="entry name" value="LRR_dom_sf"/>
</dbReference>
<evidence type="ECO:0000313" key="2">
    <source>
        <dbReference type="EMBL" id="TBU20614.1"/>
    </source>
</evidence>
<keyword evidence="3" id="KW-1185">Reference proteome</keyword>
<gene>
    <name evidence="2" type="ORF">CWI38_0044p0020</name>
</gene>
<feature type="transmembrane region" description="Helical" evidence="1">
    <location>
        <begin position="7"/>
        <end position="26"/>
    </location>
</feature>
<protein>
    <recommendedName>
        <fullName evidence="4">Leucine-rich repeat-containing protein</fullName>
    </recommendedName>
</protein>
<keyword evidence="1" id="KW-0472">Membrane</keyword>
<accession>A0A4Q9M1L6</accession>